<evidence type="ECO:0000313" key="11">
    <source>
        <dbReference type="EMBL" id="KAH1063586.1"/>
    </source>
</evidence>
<dbReference type="InterPro" id="IPR032675">
    <property type="entry name" value="LRR_dom_sf"/>
</dbReference>
<keyword evidence="6" id="KW-1133">Transmembrane helix</keyword>
<proteinExistence type="predicted"/>
<accession>A0A9D3UW73</accession>
<evidence type="ECO:0000256" key="8">
    <source>
        <dbReference type="ARBA" id="ARBA00023170"/>
    </source>
</evidence>
<gene>
    <name evidence="11" type="ORF">J1N35_028573</name>
</gene>
<dbReference type="AlphaFoldDB" id="A0A9D3UW73"/>
<keyword evidence="8" id="KW-0675">Receptor</keyword>
<comment type="caution">
    <text evidence="11">The sequence shown here is derived from an EMBL/GenBank/DDBJ whole genome shotgun (WGS) entry which is preliminary data.</text>
</comment>
<dbReference type="SUPFAM" id="SSF52058">
    <property type="entry name" value="L domain-like"/>
    <property type="match status" value="1"/>
</dbReference>
<protein>
    <recommendedName>
        <fullName evidence="10">Leucine-rich repeat-containing N-terminal plant-type domain-containing protein</fullName>
    </recommendedName>
</protein>
<comment type="subcellular location">
    <subcellularLocation>
        <location evidence="1">Membrane</location>
        <topology evidence="1">Single-pass type I membrane protein</topology>
    </subcellularLocation>
</comment>
<evidence type="ECO:0000256" key="5">
    <source>
        <dbReference type="ARBA" id="ARBA00022737"/>
    </source>
</evidence>
<dbReference type="GO" id="GO:0016020">
    <property type="term" value="C:membrane"/>
    <property type="evidence" value="ECO:0007669"/>
    <property type="project" value="UniProtKB-SubCell"/>
</dbReference>
<evidence type="ECO:0000259" key="10">
    <source>
        <dbReference type="Pfam" id="PF08263"/>
    </source>
</evidence>
<dbReference type="InterPro" id="IPR013210">
    <property type="entry name" value="LRR_N_plant-typ"/>
</dbReference>
<sequence>MLADSWGEGIDCCKWEGVMCDNKEGNVVGLDLSCSGLNGSLQSNSDLFSLQNLRWLILAGNDFDNSEIPYESSKFRSLNISQSLCHGIH</sequence>
<organism evidence="11 12">
    <name type="scientific">Gossypium stocksii</name>
    <dbReference type="NCBI Taxonomy" id="47602"/>
    <lineage>
        <taxon>Eukaryota</taxon>
        <taxon>Viridiplantae</taxon>
        <taxon>Streptophyta</taxon>
        <taxon>Embryophyta</taxon>
        <taxon>Tracheophyta</taxon>
        <taxon>Spermatophyta</taxon>
        <taxon>Magnoliopsida</taxon>
        <taxon>eudicotyledons</taxon>
        <taxon>Gunneridae</taxon>
        <taxon>Pentapetalae</taxon>
        <taxon>rosids</taxon>
        <taxon>malvids</taxon>
        <taxon>Malvales</taxon>
        <taxon>Malvaceae</taxon>
        <taxon>Malvoideae</taxon>
        <taxon>Gossypium</taxon>
    </lineage>
</organism>
<evidence type="ECO:0000256" key="1">
    <source>
        <dbReference type="ARBA" id="ARBA00004479"/>
    </source>
</evidence>
<evidence type="ECO:0000256" key="9">
    <source>
        <dbReference type="ARBA" id="ARBA00023180"/>
    </source>
</evidence>
<dbReference type="Pfam" id="PF08263">
    <property type="entry name" value="LRRNT_2"/>
    <property type="match status" value="1"/>
</dbReference>
<dbReference type="Gene3D" id="3.80.10.10">
    <property type="entry name" value="Ribonuclease Inhibitor"/>
    <property type="match status" value="1"/>
</dbReference>
<dbReference type="EMBL" id="JAIQCV010000009">
    <property type="protein sequence ID" value="KAH1063586.1"/>
    <property type="molecule type" value="Genomic_DNA"/>
</dbReference>
<dbReference type="PANTHER" id="PTHR48061:SF46">
    <property type="entry name" value="LEUCINE-RICH REPEAT-CONTAINING N-TERMINAL PLANT-TYPE DOMAIN-CONTAINING PROTEIN"/>
    <property type="match status" value="1"/>
</dbReference>
<keyword evidence="9" id="KW-0325">Glycoprotein</keyword>
<evidence type="ECO:0000256" key="7">
    <source>
        <dbReference type="ARBA" id="ARBA00023136"/>
    </source>
</evidence>
<keyword evidence="3" id="KW-0812">Transmembrane</keyword>
<dbReference type="OrthoDB" id="1394818at2759"/>
<dbReference type="InterPro" id="IPR046956">
    <property type="entry name" value="RLP23-like"/>
</dbReference>
<reference evidence="11 12" key="1">
    <citation type="journal article" date="2021" name="Plant Biotechnol. J.">
        <title>Multi-omics assisted identification of the key and species-specific regulatory components of drought-tolerant mechanisms in Gossypium stocksii.</title>
        <authorList>
            <person name="Yu D."/>
            <person name="Ke L."/>
            <person name="Zhang D."/>
            <person name="Wu Y."/>
            <person name="Sun Y."/>
            <person name="Mei J."/>
            <person name="Sun J."/>
            <person name="Sun Y."/>
        </authorList>
    </citation>
    <scope>NUCLEOTIDE SEQUENCE [LARGE SCALE GENOMIC DNA]</scope>
    <source>
        <strain evidence="12">cv. E1</strain>
        <tissue evidence="11">Leaf</tissue>
    </source>
</reference>
<dbReference type="Proteomes" id="UP000828251">
    <property type="component" value="Unassembled WGS sequence"/>
</dbReference>
<evidence type="ECO:0000256" key="3">
    <source>
        <dbReference type="ARBA" id="ARBA00022692"/>
    </source>
</evidence>
<evidence type="ECO:0000256" key="6">
    <source>
        <dbReference type="ARBA" id="ARBA00022989"/>
    </source>
</evidence>
<evidence type="ECO:0000256" key="4">
    <source>
        <dbReference type="ARBA" id="ARBA00022729"/>
    </source>
</evidence>
<keyword evidence="2" id="KW-0433">Leucine-rich repeat</keyword>
<keyword evidence="12" id="KW-1185">Reference proteome</keyword>
<dbReference type="PANTHER" id="PTHR48061">
    <property type="entry name" value="LEUCINE-RICH REPEAT RECEPTOR PROTEIN KINASE EMS1-LIKE-RELATED"/>
    <property type="match status" value="1"/>
</dbReference>
<evidence type="ECO:0000313" key="12">
    <source>
        <dbReference type="Proteomes" id="UP000828251"/>
    </source>
</evidence>
<keyword evidence="5" id="KW-0677">Repeat</keyword>
<evidence type="ECO:0000256" key="2">
    <source>
        <dbReference type="ARBA" id="ARBA00022614"/>
    </source>
</evidence>
<feature type="domain" description="Leucine-rich repeat-containing N-terminal plant-type" evidence="10">
    <location>
        <begin position="4"/>
        <end position="21"/>
    </location>
</feature>
<name>A0A9D3UW73_9ROSI</name>
<keyword evidence="7" id="KW-0472">Membrane</keyword>
<keyword evidence="4" id="KW-0732">Signal</keyword>